<gene>
    <name evidence="1" type="ORF">GCM10008171_27980</name>
</gene>
<organism evidence="1 2">
    <name type="scientific">Methylopila jiangsuensis</name>
    <dbReference type="NCBI Taxonomy" id="586230"/>
    <lineage>
        <taxon>Bacteria</taxon>
        <taxon>Pseudomonadati</taxon>
        <taxon>Pseudomonadota</taxon>
        <taxon>Alphaproteobacteria</taxon>
        <taxon>Hyphomicrobiales</taxon>
        <taxon>Methylopilaceae</taxon>
        <taxon>Methylopila</taxon>
    </lineage>
</organism>
<sequence>MTDTPPDRLSVHPDSPHYDEAALTRGVGIRFKGVEKTNVEEYSVAEGWIRVAAGGAKDRFGNPMTLKLKGPVEPYYRDDDA</sequence>
<evidence type="ECO:0000313" key="1">
    <source>
        <dbReference type="EMBL" id="GLK77544.1"/>
    </source>
</evidence>
<protein>
    <submittedName>
        <fullName evidence="1">Glutathione peroxidase</fullName>
    </submittedName>
</protein>
<reference evidence="1" key="2">
    <citation type="submission" date="2023-01" db="EMBL/GenBank/DDBJ databases">
        <authorList>
            <person name="Sun Q."/>
            <person name="Evtushenko L."/>
        </authorList>
    </citation>
    <scope>NUCLEOTIDE SEQUENCE</scope>
    <source>
        <strain evidence="1">VKM B-2555</strain>
    </source>
</reference>
<dbReference type="EMBL" id="BSFK01000016">
    <property type="protein sequence ID" value="GLK77544.1"/>
    <property type="molecule type" value="Genomic_DNA"/>
</dbReference>
<name>A0A9W6N3Y6_9HYPH</name>
<dbReference type="GO" id="GO:0004601">
    <property type="term" value="F:peroxidase activity"/>
    <property type="evidence" value="ECO:0007669"/>
    <property type="project" value="UniProtKB-KW"/>
</dbReference>
<dbReference type="RefSeq" id="WP_271205386.1">
    <property type="nucleotide sequence ID" value="NZ_BSFK01000016.1"/>
</dbReference>
<dbReference type="AlphaFoldDB" id="A0A9W6N3Y6"/>
<proteinExistence type="predicted"/>
<dbReference type="InterPro" id="IPR021724">
    <property type="entry name" value="DUF3297"/>
</dbReference>
<keyword evidence="1" id="KW-0560">Oxidoreductase</keyword>
<dbReference type="Proteomes" id="UP001143364">
    <property type="component" value="Unassembled WGS sequence"/>
</dbReference>
<reference evidence="1" key="1">
    <citation type="journal article" date="2014" name="Int. J. Syst. Evol. Microbiol.">
        <title>Complete genome sequence of Corynebacterium casei LMG S-19264T (=DSM 44701T), isolated from a smear-ripened cheese.</title>
        <authorList>
            <consortium name="US DOE Joint Genome Institute (JGI-PGF)"/>
            <person name="Walter F."/>
            <person name="Albersmeier A."/>
            <person name="Kalinowski J."/>
            <person name="Ruckert C."/>
        </authorList>
    </citation>
    <scope>NUCLEOTIDE SEQUENCE</scope>
    <source>
        <strain evidence="1">VKM B-2555</strain>
    </source>
</reference>
<evidence type="ECO:0000313" key="2">
    <source>
        <dbReference type="Proteomes" id="UP001143364"/>
    </source>
</evidence>
<keyword evidence="1" id="KW-0575">Peroxidase</keyword>
<accession>A0A9W6N3Y6</accession>
<keyword evidence="2" id="KW-1185">Reference proteome</keyword>
<dbReference type="Pfam" id="PF11730">
    <property type="entry name" value="DUF3297"/>
    <property type="match status" value="1"/>
</dbReference>
<comment type="caution">
    <text evidence="1">The sequence shown here is derived from an EMBL/GenBank/DDBJ whole genome shotgun (WGS) entry which is preliminary data.</text>
</comment>